<keyword evidence="9" id="KW-0045">Antibiotic biosynthesis</keyword>
<dbReference type="Proteomes" id="UP001451303">
    <property type="component" value="Unassembled WGS sequence"/>
</dbReference>
<dbReference type="InterPro" id="IPR036396">
    <property type="entry name" value="Cyt_P450_sf"/>
</dbReference>
<dbReference type="PRINTS" id="PR00465">
    <property type="entry name" value="EP450IV"/>
</dbReference>
<dbReference type="InterPro" id="IPR001128">
    <property type="entry name" value="Cyt_P450"/>
</dbReference>
<evidence type="ECO:0000256" key="2">
    <source>
        <dbReference type="ARBA" id="ARBA00004792"/>
    </source>
</evidence>
<dbReference type="EMBL" id="JAVLET010000004">
    <property type="protein sequence ID" value="KAL0470428.1"/>
    <property type="molecule type" value="Genomic_DNA"/>
</dbReference>
<evidence type="ECO:0000256" key="4">
    <source>
        <dbReference type="ARBA" id="ARBA00022617"/>
    </source>
</evidence>
<proteinExistence type="inferred from homology"/>
<evidence type="ECO:0000256" key="6">
    <source>
        <dbReference type="ARBA" id="ARBA00023002"/>
    </source>
</evidence>
<reference evidence="11 12" key="1">
    <citation type="submission" date="2023-09" db="EMBL/GenBank/DDBJ databases">
        <title>Multi-omics analysis of a traditional fermented food reveals byproduct-associated fungal strains for waste-to-food upcycling.</title>
        <authorList>
            <consortium name="Lawrence Berkeley National Laboratory"/>
            <person name="Rekdal V.M."/>
            <person name="Villalobos-Escobedo J.M."/>
            <person name="Rodriguez-Valeron N."/>
            <person name="Garcia M.O."/>
            <person name="Vasquez D.P."/>
            <person name="Damayanti I."/>
            <person name="Sorensen P.M."/>
            <person name="Baidoo E.E."/>
            <person name="De Carvalho A.C."/>
            <person name="Riley R."/>
            <person name="Lipzen A."/>
            <person name="He G."/>
            <person name="Yan M."/>
            <person name="Haridas S."/>
            <person name="Daum C."/>
            <person name="Yoshinaga Y."/>
            <person name="Ng V."/>
            <person name="Grigoriev I.V."/>
            <person name="Munk R."/>
            <person name="Nuraida L."/>
            <person name="Wijaya C.H."/>
            <person name="Morales P.-C."/>
            <person name="Keasling J.D."/>
        </authorList>
    </citation>
    <scope>NUCLEOTIDE SEQUENCE [LARGE SCALE GENOMIC DNA]</scope>
    <source>
        <strain evidence="11 12">FGSC 2613</strain>
    </source>
</reference>
<evidence type="ECO:0000256" key="3">
    <source>
        <dbReference type="ARBA" id="ARBA00010617"/>
    </source>
</evidence>
<comment type="cofactor">
    <cofactor evidence="1">
        <name>heme</name>
        <dbReference type="ChEBI" id="CHEBI:30413"/>
    </cofactor>
</comment>
<dbReference type="PROSITE" id="PS00086">
    <property type="entry name" value="CYTOCHROME_P450"/>
    <property type="match status" value="1"/>
</dbReference>
<keyword evidence="6 10" id="KW-0560">Oxidoreductase</keyword>
<dbReference type="Gene3D" id="1.10.630.10">
    <property type="entry name" value="Cytochrome P450"/>
    <property type="match status" value="1"/>
</dbReference>
<dbReference type="CDD" id="cd11041">
    <property type="entry name" value="CYP503A1-like"/>
    <property type="match status" value="1"/>
</dbReference>
<dbReference type="SUPFAM" id="SSF48264">
    <property type="entry name" value="Cytochrome P450"/>
    <property type="match status" value="1"/>
</dbReference>
<dbReference type="PANTHER" id="PTHR46206">
    <property type="entry name" value="CYTOCHROME P450"/>
    <property type="match status" value="1"/>
</dbReference>
<comment type="caution">
    <text evidence="11">The sequence shown here is derived from an EMBL/GenBank/DDBJ whole genome shotgun (WGS) entry which is preliminary data.</text>
</comment>
<keyword evidence="8 10" id="KW-0503">Monooxygenase</keyword>
<keyword evidence="4 10" id="KW-0349">Heme</keyword>
<organism evidence="11 12">
    <name type="scientific">Neurospora intermedia</name>
    <dbReference type="NCBI Taxonomy" id="5142"/>
    <lineage>
        <taxon>Eukaryota</taxon>
        <taxon>Fungi</taxon>
        <taxon>Dikarya</taxon>
        <taxon>Ascomycota</taxon>
        <taxon>Pezizomycotina</taxon>
        <taxon>Sordariomycetes</taxon>
        <taxon>Sordariomycetidae</taxon>
        <taxon>Sordariales</taxon>
        <taxon>Sordariaceae</taxon>
        <taxon>Neurospora</taxon>
    </lineage>
</organism>
<name>A0ABR3DDR8_NEUIN</name>
<comment type="similarity">
    <text evidence="3 10">Belongs to the cytochrome P450 family.</text>
</comment>
<comment type="pathway">
    <text evidence="2">Antibiotic biosynthesis.</text>
</comment>
<sequence>MKMDNVGGGDNKLPVLCSPDVLAGRIKISTVFACLYLEQPALNSYLSKFIKSIIIPLQSPVNTNTTTMANPSATPSSIHEGMERLDIKSITDPSATPFSYLVTAFLLAVVVYSLQGPRFPKNIKHLNPKGPLEFSDTRPKKEFVYGSRQMLANWFKANPNKPCRVISDFGEAIVLPPRMANEIKNDDRLSFTRWTYKAFHGHLPGFEGFGEASRESHIVQEVIMRDLTKYLNKVTEPLAQETSMAMEANLPKAANGEWSTINLRSRILPIVARISSRVFLGEELCRNEEWLKVTQQYTIDGFGAAEDLRLWPAALRPIAHWFLPSCQRARADVRVARSILDPVLKKRRQEKAANGGKAEHDDAIEWFERTAKGKYYDPAVAQLVLSLVAIHTTSDLTCQVMTNLMQNPEIIAPLREEMVQVLSEGGWKKTSLYNMKLLDSAIKESQRLKPTGVASMRRYAEKDVTLSDGTFIPKGGFVAVSAHDMWNSEVYEQAEKWDGRRFLRMRETPGAGKENVAQLVSTAPEHLGFGHGQHACPGRFFAANEIKIALVHLLLNYEWRLPEGSDPKIRTFGFSMGVDPSLKVEYKGRQPEIEL</sequence>
<evidence type="ECO:0000256" key="10">
    <source>
        <dbReference type="RuleBase" id="RU000461"/>
    </source>
</evidence>
<dbReference type="Pfam" id="PF00067">
    <property type="entry name" value="p450"/>
    <property type="match status" value="1"/>
</dbReference>
<dbReference type="GO" id="GO:0004497">
    <property type="term" value="F:monooxygenase activity"/>
    <property type="evidence" value="ECO:0007669"/>
    <property type="project" value="UniProtKB-KW"/>
</dbReference>
<protein>
    <submittedName>
        <fullName evidence="11">P450 monooxygenase</fullName>
    </submittedName>
</protein>
<accession>A0ABR3DDR8</accession>
<evidence type="ECO:0000256" key="1">
    <source>
        <dbReference type="ARBA" id="ARBA00001971"/>
    </source>
</evidence>
<evidence type="ECO:0000256" key="8">
    <source>
        <dbReference type="ARBA" id="ARBA00023033"/>
    </source>
</evidence>
<dbReference type="InterPro" id="IPR017972">
    <property type="entry name" value="Cyt_P450_CS"/>
</dbReference>
<evidence type="ECO:0000256" key="7">
    <source>
        <dbReference type="ARBA" id="ARBA00023004"/>
    </source>
</evidence>
<gene>
    <name evidence="11" type="ORF">QR685DRAFT_523597</name>
</gene>
<evidence type="ECO:0000256" key="5">
    <source>
        <dbReference type="ARBA" id="ARBA00022723"/>
    </source>
</evidence>
<keyword evidence="7 10" id="KW-0408">Iron</keyword>
<evidence type="ECO:0000313" key="12">
    <source>
        <dbReference type="Proteomes" id="UP001451303"/>
    </source>
</evidence>
<dbReference type="InterPro" id="IPR002403">
    <property type="entry name" value="Cyt_P450_E_grp-IV"/>
</dbReference>
<keyword evidence="5 10" id="KW-0479">Metal-binding</keyword>
<dbReference type="PANTHER" id="PTHR46206:SF2">
    <property type="entry name" value="CYTOCHROME P450 MONOOXYGENASE AUSG-RELATED"/>
    <property type="match status" value="1"/>
</dbReference>
<evidence type="ECO:0000313" key="11">
    <source>
        <dbReference type="EMBL" id="KAL0470428.1"/>
    </source>
</evidence>
<keyword evidence="12" id="KW-1185">Reference proteome</keyword>
<evidence type="ECO:0000256" key="9">
    <source>
        <dbReference type="ARBA" id="ARBA00023194"/>
    </source>
</evidence>